<evidence type="ECO:0000313" key="6">
    <source>
        <dbReference type="Proteomes" id="UP000320776"/>
    </source>
</evidence>
<organism evidence="5 6">
    <name type="scientific">Sporomusa termitida</name>
    <dbReference type="NCBI Taxonomy" id="2377"/>
    <lineage>
        <taxon>Bacteria</taxon>
        <taxon>Bacillati</taxon>
        <taxon>Bacillota</taxon>
        <taxon>Negativicutes</taxon>
        <taxon>Selenomonadales</taxon>
        <taxon>Sporomusaceae</taxon>
        <taxon>Sporomusa</taxon>
    </lineage>
</organism>
<accession>A0A517DXZ4</accession>
<dbReference type="InterPro" id="IPR020449">
    <property type="entry name" value="Tscrpt_reg_AraC-type_HTH"/>
</dbReference>
<evidence type="ECO:0000256" key="3">
    <source>
        <dbReference type="ARBA" id="ARBA00023163"/>
    </source>
</evidence>
<evidence type="ECO:0000313" key="5">
    <source>
        <dbReference type="EMBL" id="QDR82230.1"/>
    </source>
</evidence>
<dbReference type="AlphaFoldDB" id="A0A517DXZ4"/>
<dbReference type="OrthoDB" id="9772607at2"/>
<name>A0A517DXZ4_9FIRM</name>
<sequence length="266" mass="29634">MTEVQFYRDSDLPFFELKLCDSSRLAYKKHAHEEYSLGIVDAGRSTLWCGGRLLAVGPQSVVLIPAGVIHACNPQAENQWRYKMLFLDAGWVNQFFAATGRPAAGCPAVKAMTDKQALAVIGNMVASLTGPSGPLAKEASIISLLEQAANAVSPVLPGRRTKELSKLAVIRDYLHAHFRQKITLAALEQVSGLNRFTMLRAFKEEFAVPPHTYQTLLRINYAKRQLRQNKPVTEIAYAAGFYDQSHFIKVFKGHTGVTPEKYQRLR</sequence>
<reference evidence="5 6" key="1">
    <citation type="submission" date="2019-02" db="EMBL/GenBank/DDBJ databases">
        <title>Closed genome of Sporomusa termitida DSM 4440.</title>
        <authorList>
            <person name="Poehlein A."/>
            <person name="Daniel R."/>
        </authorList>
    </citation>
    <scope>NUCLEOTIDE SEQUENCE [LARGE SCALE GENOMIC DNA]</scope>
    <source>
        <strain evidence="5 6">DSM 4440</strain>
    </source>
</reference>
<dbReference type="KEGG" id="sted:SPTER_36540"/>
<dbReference type="Gene3D" id="1.10.10.60">
    <property type="entry name" value="Homeodomain-like"/>
    <property type="match status" value="1"/>
</dbReference>
<dbReference type="PROSITE" id="PS01124">
    <property type="entry name" value="HTH_ARAC_FAMILY_2"/>
    <property type="match status" value="1"/>
</dbReference>
<dbReference type="Pfam" id="PF12833">
    <property type="entry name" value="HTH_18"/>
    <property type="match status" value="1"/>
</dbReference>
<dbReference type="SUPFAM" id="SSF51215">
    <property type="entry name" value="Regulatory protein AraC"/>
    <property type="match status" value="1"/>
</dbReference>
<dbReference type="InterPro" id="IPR037923">
    <property type="entry name" value="HTH-like"/>
</dbReference>
<dbReference type="InterPro" id="IPR014710">
    <property type="entry name" value="RmlC-like_jellyroll"/>
</dbReference>
<proteinExistence type="predicted"/>
<gene>
    <name evidence="5" type="primary">rhaS_4</name>
    <name evidence="5" type="ORF">SPTER_36540</name>
</gene>
<dbReference type="InterPro" id="IPR003313">
    <property type="entry name" value="AraC-bd"/>
</dbReference>
<dbReference type="Proteomes" id="UP000320776">
    <property type="component" value="Chromosome"/>
</dbReference>
<dbReference type="SUPFAM" id="SSF46689">
    <property type="entry name" value="Homeodomain-like"/>
    <property type="match status" value="2"/>
</dbReference>
<keyword evidence="1" id="KW-0805">Transcription regulation</keyword>
<dbReference type="Gene3D" id="2.60.120.10">
    <property type="entry name" value="Jelly Rolls"/>
    <property type="match status" value="1"/>
</dbReference>
<dbReference type="Pfam" id="PF02311">
    <property type="entry name" value="AraC_binding"/>
    <property type="match status" value="1"/>
</dbReference>
<evidence type="ECO:0000259" key="4">
    <source>
        <dbReference type="PROSITE" id="PS01124"/>
    </source>
</evidence>
<dbReference type="InterPro" id="IPR018060">
    <property type="entry name" value="HTH_AraC"/>
</dbReference>
<feature type="domain" description="HTH araC/xylS-type" evidence="4">
    <location>
        <begin position="168"/>
        <end position="265"/>
    </location>
</feature>
<dbReference type="InterPro" id="IPR009057">
    <property type="entry name" value="Homeodomain-like_sf"/>
</dbReference>
<evidence type="ECO:0000256" key="2">
    <source>
        <dbReference type="ARBA" id="ARBA00023125"/>
    </source>
</evidence>
<evidence type="ECO:0000256" key="1">
    <source>
        <dbReference type="ARBA" id="ARBA00023015"/>
    </source>
</evidence>
<dbReference type="SMART" id="SM00342">
    <property type="entry name" value="HTH_ARAC"/>
    <property type="match status" value="1"/>
</dbReference>
<dbReference type="EMBL" id="CP036259">
    <property type="protein sequence ID" value="QDR82230.1"/>
    <property type="molecule type" value="Genomic_DNA"/>
</dbReference>
<dbReference type="PANTHER" id="PTHR46796">
    <property type="entry name" value="HTH-TYPE TRANSCRIPTIONAL ACTIVATOR RHAS-RELATED"/>
    <property type="match status" value="1"/>
</dbReference>
<dbReference type="GO" id="GO:0003700">
    <property type="term" value="F:DNA-binding transcription factor activity"/>
    <property type="evidence" value="ECO:0007669"/>
    <property type="project" value="InterPro"/>
</dbReference>
<dbReference type="GO" id="GO:0043565">
    <property type="term" value="F:sequence-specific DNA binding"/>
    <property type="evidence" value="ECO:0007669"/>
    <property type="project" value="InterPro"/>
</dbReference>
<keyword evidence="6" id="KW-1185">Reference proteome</keyword>
<keyword evidence="2" id="KW-0238">DNA-binding</keyword>
<dbReference type="PANTHER" id="PTHR46796:SF2">
    <property type="entry name" value="TRANSCRIPTIONAL REGULATORY PROTEIN"/>
    <property type="match status" value="1"/>
</dbReference>
<keyword evidence="3" id="KW-0804">Transcription</keyword>
<dbReference type="InterPro" id="IPR050204">
    <property type="entry name" value="AraC_XylS_family_regulators"/>
</dbReference>
<protein>
    <submittedName>
        <fullName evidence="5">HTH-type transcriptional activator RhaS</fullName>
    </submittedName>
</protein>
<dbReference type="RefSeq" id="WP_144351638.1">
    <property type="nucleotide sequence ID" value="NZ_CP036259.1"/>
</dbReference>
<dbReference type="PRINTS" id="PR00032">
    <property type="entry name" value="HTHARAC"/>
</dbReference>